<reference evidence="2 3" key="1">
    <citation type="submission" date="2019-02" db="EMBL/GenBank/DDBJ databases">
        <title>Deep-cultivation of Planctomycetes and their phenomic and genomic characterization uncovers novel biology.</title>
        <authorList>
            <person name="Wiegand S."/>
            <person name="Jogler M."/>
            <person name="Boedeker C."/>
            <person name="Pinto D."/>
            <person name="Vollmers J."/>
            <person name="Rivas-Marin E."/>
            <person name="Kohn T."/>
            <person name="Peeters S.H."/>
            <person name="Heuer A."/>
            <person name="Rast P."/>
            <person name="Oberbeckmann S."/>
            <person name="Bunk B."/>
            <person name="Jeske O."/>
            <person name="Meyerdierks A."/>
            <person name="Storesund J.E."/>
            <person name="Kallscheuer N."/>
            <person name="Luecker S."/>
            <person name="Lage O.M."/>
            <person name="Pohl T."/>
            <person name="Merkel B.J."/>
            <person name="Hornburger P."/>
            <person name="Mueller R.-W."/>
            <person name="Bruemmer F."/>
            <person name="Labrenz M."/>
            <person name="Spormann A.M."/>
            <person name="Op den Camp H."/>
            <person name="Overmann J."/>
            <person name="Amann R."/>
            <person name="Jetten M.S.M."/>
            <person name="Mascher T."/>
            <person name="Medema M.H."/>
            <person name="Devos D.P."/>
            <person name="Kaster A.-K."/>
            <person name="Ovreas L."/>
            <person name="Rohde M."/>
            <person name="Galperin M.Y."/>
            <person name="Jogler C."/>
        </authorList>
    </citation>
    <scope>NUCLEOTIDE SEQUENCE [LARGE SCALE GENOMIC DNA]</scope>
    <source>
        <strain evidence="2 3">KS4</strain>
    </source>
</reference>
<keyword evidence="1" id="KW-1133">Transmembrane helix</keyword>
<dbReference type="Gene3D" id="2.20.28.160">
    <property type="match status" value="1"/>
</dbReference>
<organism evidence="2 3">
    <name type="scientific">Poriferisphaera corsica</name>
    <dbReference type="NCBI Taxonomy" id="2528020"/>
    <lineage>
        <taxon>Bacteria</taxon>
        <taxon>Pseudomonadati</taxon>
        <taxon>Planctomycetota</taxon>
        <taxon>Phycisphaerae</taxon>
        <taxon>Phycisphaerales</taxon>
        <taxon>Phycisphaeraceae</taxon>
        <taxon>Poriferisphaera</taxon>
    </lineage>
</organism>
<dbReference type="Proteomes" id="UP000317369">
    <property type="component" value="Chromosome"/>
</dbReference>
<dbReference type="EMBL" id="CP036425">
    <property type="protein sequence ID" value="QDU33600.1"/>
    <property type="molecule type" value="Genomic_DNA"/>
</dbReference>
<accession>A0A517YTN6</accession>
<evidence type="ECO:0000313" key="2">
    <source>
        <dbReference type="EMBL" id="QDU33600.1"/>
    </source>
</evidence>
<dbReference type="OrthoDB" id="270282at2"/>
<evidence type="ECO:0000256" key="1">
    <source>
        <dbReference type="SAM" id="Phobius"/>
    </source>
</evidence>
<keyword evidence="1" id="KW-0472">Membrane</keyword>
<dbReference type="KEGG" id="pcor:KS4_16520"/>
<protein>
    <submittedName>
        <fullName evidence="2">Uncharacterized protein</fullName>
    </submittedName>
</protein>
<evidence type="ECO:0000313" key="3">
    <source>
        <dbReference type="Proteomes" id="UP000317369"/>
    </source>
</evidence>
<proteinExistence type="predicted"/>
<gene>
    <name evidence="2" type="ORF">KS4_16520</name>
</gene>
<keyword evidence="1" id="KW-0812">Transmembrane</keyword>
<name>A0A517YTN6_9BACT</name>
<dbReference type="AlphaFoldDB" id="A0A517YTN6"/>
<dbReference type="RefSeq" id="WP_145076765.1">
    <property type="nucleotide sequence ID" value="NZ_CP036425.1"/>
</dbReference>
<keyword evidence="3" id="KW-1185">Reference proteome</keyword>
<feature type="transmembrane region" description="Helical" evidence="1">
    <location>
        <begin position="87"/>
        <end position="111"/>
    </location>
</feature>
<sequence>MLELKCPNCQNTLKLDDGFAGSVCRCSFCGLLMTVPDLPNLRDHQTKISEIAESTISRLDSPLSELPKQIPSETYKLKRKSSRRTKAFKLIILLLLTLSAIALTIYIVIYLNAHPITLT</sequence>